<dbReference type="STRING" id="443156.SAMN04489867_1671"/>
<dbReference type="AlphaFoldDB" id="A0A1H0QMZ4"/>
<dbReference type="Proteomes" id="UP000199077">
    <property type="component" value="Chromosome I"/>
</dbReference>
<keyword evidence="2" id="KW-1185">Reference proteome</keyword>
<accession>A0A1H0QMZ4</accession>
<evidence type="ECO:0000313" key="2">
    <source>
        <dbReference type="Proteomes" id="UP000199077"/>
    </source>
</evidence>
<sequence length="384" mass="43952">MGYRRFTTAEYSRLRNQHNIMVLVGNGFDIQVTRRYESRFSPRYPAFYHYLLSRDFDSSNLVVRQMATAKEEGRENWSDVEAAIGRLITIEGGWHSADAVYEAILAIQAAFSEYLELVAPPDLLARVGKDSAQGSLAVKSMADFIGDVASRSPTFGSFAFPGDTDHYDLFNYLFVNFNYTPLLDDYVFRDAQQFRPQAHKYADRNFQFRPNPTNHPDGSGNHETSWSSYVRSEVIHPHGEQPIPRSLLFGIDAPDNLAPGIDPHRQLMKPYWAMNRIEYGHLFCDTRLFIIFGCSLGESDGWWWRRVYEALNRQTEDGTPQSELIIYWWSPVANPAARDEILETFFAGVGRGSDEHEHERVSVGDRIQVVPYTDERPPAFLATP</sequence>
<dbReference type="Pfam" id="PF14253">
    <property type="entry name" value="AbiH"/>
    <property type="match status" value="1"/>
</dbReference>
<gene>
    <name evidence="1" type="ORF">SAMN04489867_1671</name>
</gene>
<dbReference type="InterPro" id="IPR025935">
    <property type="entry name" value="AbiH"/>
</dbReference>
<protein>
    <submittedName>
        <fullName evidence="1">Bacteriophage abortive infection AbiH</fullName>
    </submittedName>
</protein>
<dbReference type="EMBL" id="LT629711">
    <property type="protein sequence ID" value="SDP18733.1"/>
    <property type="molecule type" value="Genomic_DNA"/>
</dbReference>
<name>A0A1H0QMZ4_9MICO</name>
<reference evidence="2" key="1">
    <citation type="submission" date="2016-10" db="EMBL/GenBank/DDBJ databases">
        <authorList>
            <person name="Varghese N."/>
            <person name="Submissions S."/>
        </authorList>
    </citation>
    <scope>NUCLEOTIDE SEQUENCE [LARGE SCALE GENOMIC DNA]</scope>
    <source>
        <strain evidence="2">DSM 22329</strain>
    </source>
</reference>
<proteinExistence type="predicted"/>
<organism evidence="1 2">
    <name type="scientific">Pedococcus dokdonensis</name>
    <dbReference type="NCBI Taxonomy" id="443156"/>
    <lineage>
        <taxon>Bacteria</taxon>
        <taxon>Bacillati</taxon>
        <taxon>Actinomycetota</taxon>
        <taxon>Actinomycetes</taxon>
        <taxon>Micrococcales</taxon>
        <taxon>Intrasporangiaceae</taxon>
        <taxon>Pedococcus</taxon>
    </lineage>
</organism>
<evidence type="ECO:0000313" key="1">
    <source>
        <dbReference type="EMBL" id="SDP18733.1"/>
    </source>
</evidence>